<accession>A0A4Y7KTF9</accession>
<name>A0A4Y7KTF9_PAPSO</name>
<evidence type="ECO:0000256" key="2">
    <source>
        <dbReference type="ARBA" id="ARBA00022801"/>
    </source>
</evidence>
<dbReference type="OMA" id="MLICTPE"/>
<dbReference type="Pfam" id="PF00657">
    <property type="entry name" value="Lipase_GDSL"/>
    <property type="match status" value="1"/>
</dbReference>
<reference evidence="5 6" key="1">
    <citation type="journal article" date="2018" name="Science">
        <title>The opium poppy genome and morphinan production.</title>
        <authorList>
            <person name="Guo L."/>
            <person name="Winzer T."/>
            <person name="Yang X."/>
            <person name="Li Y."/>
            <person name="Ning Z."/>
            <person name="He Z."/>
            <person name="Teodor R."/>
            <person name="Lu Y."/>
            <person name="Bowser T.A."/>
            <person name="Graham I.A."/>
            <person name="Ye K."/>
        </authorList>
    </citation>
    <scope>NUCLEOTIDE SEQUENCE [LARGE SCALE GENOMIC DNA]</scope>
    <source>
        <strain evidence="6">cv. HN1</strain>
        <tissue evidence="5">Leaves</tissue>
    </source>
</reference>
<evidence type="ECO:0000313" key="5">
    <source>
        <dbReference type="EMBL" id="RZC75401.1"/>
    </source>
</evidence>
<feature type="chain" id="PRO_5021193481" description="GDSL esterase/lipase" evidence="4">
    <location>
        <begin position="29"/>
        <end position="395"/>
    </location>
</feature>
<comment type="similarity">
    <text evidence="1">Belongs to the 'GDSL' lipolytic enzyme family.</text>
</comment>
<dbReference type="GO" id="GO:0016788">
    <property type="term" value="F:hydrolase activity, acting on ester bonds"/>
    <property type="evidence" value="ECO:0007669"/>
    <property type="project" value="InterPro"/>
</dbReference>
<evidence type="ECO:0000256" key="1">
    <source>
        <dbReference type="ARBA" id="ARBA00008668"/>
    </source>
</evidence>
<keyword evidence="2" id="KW-0378">Hydrolase</keyword>
<organism evidence="5 6">
    <name type="scientific">Papaver somniferum</name>
    <name type="common">Opium poppy</name>
    <dbReference type="NCBI Taxonomy" id="3469"/>
    <lineage>
        <taxon>Eukaryota</taxon>
        <taxon>Viridiplantae</taxon>
        <taxon>Streptophyta</taxon>
        <taxon>Embryophyta</taxon>
        <taxon>Tracheophyta</taxon>
        <taxon>Spermatophyta</taxon>
        <taxon>Magnoliopsida</taxon>
        <taxon>Ranunculales</taxon>
        <taxon>Papaveraceae</taxon>
        <taxon>Papaveroideae</taxon>
        <taxon>Papaver</taxon>
    </lineage>
</organism>
<evidence type="ECO:0000313" key="6">
    <source>
        <dbReference type="Proteomes" id="UP000316621"/>
    </source>
</evidence>
<dbReference type="InterPro" id="IPR001087">
    <property type="entry name" value="GDSL"/>
</dbReference>
<proteinExistence type="inferred from homology"/>
<dbReference type="GO" id="GO:0016042">
    <property type="term" value="P:lipid catabolic process"/>
    <property type="evidence" value="ECO:0007669"/>
    <property type="project" value="UniProtKB-KW"/>
</dbReference>
<dbReference type="Gene3D" id="3.40.50.1110">
    <property type="entry name" value="SGNH hydrolase"/>
    <property type="match status" value="1"/>
</dbReference>
<dbReference type="Proteomes" id="UP000316621">
    <property type="component" value="Chromosome 8"/>
</dbReference>
<dbReference type="InterPro" id="IPR035669">
    <property type="entry name" value="SGNH_plant_lipase-like"/>
</dbReference>
<dbReference type="AlphaFoldDB" id="A0A4Y7KTF9"/>
<evidence type="ECO:0008006" key="7">
    <source>
        <dbReference type="Google" id="ProtNLM"/>
    </source>
</evidence>
<dbReference type="CDD" id="cd01837">
    <property type="entry name" value="SGNH_plant_lipase_like"/>
    <property type="match status" value="1"/>
</dbReference>
<dbReference type="PANTHER" id="PTHR45648">
    <property type="entry name" value="GDSL LIPASE/ACYLHYDROLASE FAMILY PROTEIN (AFU_ORTHOLOGUE AFUA_4G14700)"/>
    <property type="match status" value="1"/>
</dbReference>
<dbReference type="PANTHER" id="PTHR45648:SF106">
    <property type="entry name" value="ANTHER-SPECIFIC PROLINE-RICH PROTEIN APG"/>
    <property type="match status" value="1"/>
</dbReference>
<dbReference type="InterPro" id="IPR036514">
    <property type="entry name" value="SGNH_hydro_sf"/>
</dbReference>
<feature type="signal peptide" evidence="4">
    <location>
        <begin position="1"/>
        <end position="28"/>
    </location>
</feature>
<keyword evidence="3" id="KW-0442">Lipid degradation</keyword>
<dbReference type="OrthoDB" id="1873492at2759"/>
<sequence>MANSVIPEHHRNLCFSLAFISFIIFTGAQVAPSVIVFGDSLVDVGNNNFLALSLAKANFPHNGVDFDGSKSTGRFSNGKNAADFFAEKLELQTSPPYLSTQKESFFLKRIKKDSFFLKRIKNDESNAIKAVLQNGGISFASGGAGILNETNKIFVQSISLDEQTEFFSSVHGELEQQLGKPSAASYLAKSIFLISIGGNDIIGYSKPDSDLPGKYGSPQKYVDTLMFTFRRQLKRMFDLGARKFAILGAAKTGCCPSLRRETDSCNEGANSLSLLFNDGVASLLQELKTQLGINYSIFLSYNLVEDFISKPAEHGFTEVRRACCGVGEFRADVPCIPIADLCDKRDSHLFWDLYHPTEAAAGKVIDRFFSGTDDRYVFPINVNQLVGVAEPTSTP</sequence>
<evidence type="ECO:0000256" key="3">
    <source>
        <dbReference type="ARBA" id="ARBA00022963"/>
    </source>
</evidence>
<dbReference type="STRING" id="3469.A0A4Y7KTF9"/>
<dbReference type="InterPro" id="IPR051058">
    <property type="entry name" value="GDSL_Est/Lipase"/>
</dbReference>
<gene>
    <name evidence="5" type="ORF">C5167_050880</name>
</gene>
<dbReference type="Gramene" id="RZC75401">
    <property type="protein sequence ID" value="RZC75401"/>
    <property type="gene ID" value="C5167_050880"/>
</dbReference>
<keyword evidence="6" id="KW-1185">Reference proteome</keyword>
<dbReference type="EMBL" id="CM010722">
    <property type="protein sequence ID" value="RZC75401.1"/>
    <property type="molecule type" value="Genomic_DNA"/>
</dbReference>
<evidence type="ECO:0000256" key="4">
    <source>
        <dbReference type="SAM" id="SignalP"/>
    </source>
</evidence>
<keyword evidence="4" id="KW-0732">Signal</keyword>
<protein>
    <recommendedName>
        <fullName evidence="7">GDSL esterase/lipase</fullName>
    </recommendedName>
</protein>
<keyword evidence="3" id="KW-0443">Lipid metabolism</keyword>